<dbReference type="Proteomes" id="UP000664859">
    <property type="component" value="Unassembled WGS sequence"/>
</dbReference>
<feature type="transmembrane region" description="Helical" evidence="2">
    <location>
        <begin position="123"/>
        <end position="145"/>
    </location>
</feature>
<evidence type="ECO:0000256" key="1">
    <source>
        <dbReference type="SAM" id="MobiDB-lite"/>
    </source>
</evidence>
<accession>A0A835Z0T7</accession>
<evidence type="ECO:0000313" key="4">
    <source>
        <dbReference type="Proteomes" id="UP000664859"/>
    </source>
</evidence>
<name>A0A835Z0T7_9STRA</name>
<proteinExistence type="predicted"/>
<keyword evidence="4" id="KW-1185">Reference proteome</keyword>
<feature type="transmembrane region" description="Helical" evidence="2">
    <location>
        <begin position="242"/>
        <end position="262"/>
    </location>
</feature>
<feature type="transmembrane region" description="Helical" evidence="2">
    <location>
        <begin position="22"/>
        <end position="42"/>
    </location>
</feature>
<reference evidence="3" key="1">
    <citation type="submission" date="2021-02" db="EMBL/GenBank/DDBJ databases">
        <title>First Annotated Genome of the Yellow-green Alga Tribonema minus.</title>
        <authorList>
            <person name="Mahan K.M."/>
        </authorList>
    </citation>
    <scope>NUCLEOTIDE SEQUENCE</scope>
    <source>
        <strain evidence="3">UTEX B ZZ1240</strain>
    </source>
</reference>
<feature type="transmembrane region" description="Helical" evidence="2">
    <location>
        <begin position="90"/>
        <end position="111"/>
    </location>
</feature>
<keyword evidence="2" id="KW-0472">Membrane</keyword>
<dbReference type="EMBL" id="JAFCMP010000147">
    <property type="protein sequence ID" value="KAG5184861.1"/>
    <property type="molecule type" value="Genomic_DNA"/>
</dbReference>
<gene>
    <name evidence="3" type="ORF">JKP88DRAFT_268443</name>
</gene>
<keyword evidence="2" id="KW-1133">Transmembrane helix</keyword>
<protein>
    <submittedName>
        <fullName evidence="3">Uncharacterized protein</fullName>
    </submittedName>
</protein>
<evidence type="ECO:0000256" key="2">
    <source>
        <dbReference type="SAM" id="Phobius"/>
    </source>
</evidence>
<evidence type="ECO:0000313" key="3">
    <source>
        <dbReference type="EMBL" id="KAG5184861.1"/>
    </source>
</evidence>
<comment type="caution">
    <text evidence="3">The sequence shown here is derived from an EMBL/GenBank/DDBJ whole genome shotgun (WGS) entry which is preliminary data.</text>
</comment>
<sequence length="457" mass="49997">MATATARPTNAPDSVPDLFPEYFEIFCLAITFTIGLQVTFFFGERWLTMRRNMMNATGFLAAIIAAVYTLVKALHLFSGIGLSECNALRISLGLGQGLSNGFAFLHLFLRADAINAINPKWPPWRAVGIVLTVANWVCFLAVSFLRKGSAIDQFGAERCVFYFEEISSNFKWVLQLINHVLFSLFFAWPLVKHMRAMERANMDTVAGTVARSGFFSVLLYLLRRHRTSSRGVAVYERLVRRAVVPMVVSSVFTLVVTILNVIDFQAPDLDIPITSLSILDNGLTLGSICFANGGATAAYERARVAGNAAPNPRQVLSSDGAHVSLGDQETWPGLQADGTRTQDITRHATRRDASRRMRRERHAATEAQNLAAFTVDTPAPSKMCNTDPSPPPHTPWSTASSLKQGTVQLNCESSRTRLAPLQAAAAAAVAAAAATRTNGRGQYTRLRMSSCYGTRAQ</sequence>
<dbReference type="AlphaFoldDB" id="A0A835Z0T7"/>
<feature type="transmembrane region" description="Helical" evidence="2">
    <location>
        <begin position="172"/>
        <end position="191"/>
    </location>
</feature>
<feature type="transmembrane region" description="Helical" evidence="2">
    <location>
        <begin position="54"/>
        <end position="78"/>
    </location>
</feature>
<organism evidence="3 4">
    <name type="scientific">Tribonema minus</name>
    <dbReference type="NCBI Taxonomy" id="303371"/>
    <lineage>
        <taxon>Eukaryota</taxon>
        <taxon>Sar</taxon>
        <taxon>Stramenopiles</taxon>
        <taxon>Ochrophyta</taxon>
        <taxon>PX clade</taxon>
        <taxon>Xanthophyceae</taxon>
        <taxon>Tribonematales</taxon>
        <taxon>Tribonemataceae</taxon>
        <taxon>Tribonema</taxon>
    </lineage>
</organism>
<keyword evidence="2" id="KW-0812">Transmembrane</keyword>
<feature type="region of interest" description="Disordered" evidence="1">
    <location>
        <begin position="377"/>
        <end position="401"/>
    </location>
</feature>